<feature type="compositionally biased region" description="Polar residues" evidence="1">
    <location>
        <begin position="50"/>
        <end position="64"/>
    </location>
</feature>
<gene>
    <name evidence="2" type="ORF">RBSWK_04510</name>
</gene>
<evidence type="ECO:0000313" key="2">
    <source>
        <dbReference type="EMBL" id="ELP31599.1"/>
    </source>
</evidence>
<evidence type="ECO:0000313" key="3">
    <source>
        <dbReference type="Proteomes" id="UP000010959"/>
    </source>
</evidence>
<comment type="caution">
    <text evidence="2">The sequence shown here is derived from an EMBL/GenBank/DDBJ whole genome shotgun (WGS) entry which is preliminary data.</text>
</comment>
<dbReference type="Proteomes" id="UP000010959">
    <property type="component" value="Unassembled WGS sequence"/>
</dbReference>
<feature type="region of interest" description="Disordered" evidence="1">
    <location>
        <begin position="50"/>
        <end position="102"/>
    </location>
</feature>
<evidence type="ECO:0000256" key="1">
    <source>
        <dbReference type="SAM" id="MobiDB-lite"/>
    </source>
</evidence>
<name>L7CBL9_RHOBT</name>
<protein>
    <submittedName>
        <fullName evidence="2">Uncharacterized protein</fullName>
    </submittedName>
</protein>
<reference evidence="2 3" key="1">
    <citation type="journal article" date="2013" name="Mar. Genomics">
        <title>Expression of sulfatases in Rhodopirellula baltica and the diversity of sulfatases in the genus Rhodopirellula.</title>
        <authorList>
            <person name="Wegner C.E."/>
            <person name="Richter-Heitmann T."/>
            <person name="Klindworth A."/>
            <person name="Klockow C."/>
            <person name="Richter M."/>
            <person name="Achstetter T."/>
            <person name="Glockner F.O."/>
            <person name="Harder J."/>
        </authorList>
    </citation>
    <scope>NUCLEOTIDE SEQUENCE [LARGE SCALE GENOMIC DNA]</scope>
    <source>
        <strain evidence="2 3">SWK14</strain>
    </source>
</reference>
<sequence length="102" mass="11024">MRSVFTFAKVEQLPQLFRLAAQPPERLQAFTVLDVLAMLLDDSEAGTQTVEDNCSTLSSKTSAAPQLGMRIDSMSRLGISPGSTTEPKQVPKRLSQPTAGET</sequence>
<dbReference type="AlphaFoldDB" id="L7CBL9"/>
<proteinExistence type="predicted"/>
<organism evidence="2 3">
    <name type="scientific">Rhodopirellula baltica SWK14</name>
    <dbReference type="NCBI Taxonomy" id="993516"/>
    <lineage>
        <taxon>Bacteria</taxon>
        <taxon>Pseudomonadati</taxon>
        <taxon>Planctomycetota</taxon>
        <taxon>Planctomycetia</taxon>
        <taxon>Pirellulales</taxon>
        <taxon>Pirellulaceae</taxon>
        <taxon>Rhodopirellula</taxon>
    </lineage>
</organism>
<accession>L7CBL9</accession>
<dbReference type="EMBL" id="AMWG01000120">
    <property type="protein sequence ID" value="ELP31599.1"/>
    <property type="molecule type" value="Genomic_DNA"/>
</dbReference>